<dbReference type="InterPro" id="IPR045079">
    <property type="entry name" value="Oxoprolinase-like"/>
</dbReference>
<name>A0ABV2N7D0_9HYPH</name>
<dbReference type="Proteomes" id="UP001549076">
    <property type="component" value="Unassembled WGS sequence"/>
</dbReference>
<dbReference type="RefSeq" id="WP_354199617.1">
    <property type="nucleotide sequence ID" value="NZ_JBEPML010000028.1"/>
</dbReference>
<comment type="caution">
    <text evidence="2">The sequence shown here is derived from an EMBL/GenBank/DDBJ whole genome shotgun (WGS) entry which is preliminary data.</text>
</comment>
<evidence type="ECO:0000259" key="1">
    <source>
        <dbReference type="Pfam" id="PF02538"/>
    </source>
</evidence>
<keyword evidence="3" id="KW-1185">Reference proteome</keyword>
<evidence type="ECO:0000313" key="2">
    <source>
        <dbReference type="EMBL" id="MET3794706.1"/>
    </source>
</evidence>
<dbReference type="PANTHER" id="PTHR11365">
    <property type="entry name" value="5-OXOPROLINASE RELATED"/>
    <property type="match status" value="1"/>
</dbReference>
<dbReference type="GO" id="GO:0047423">
    <property type="term" value="F:N-methylhydantoinase (ATP-hydrolyzing) activity"/>
    <property type="evidence" value="ECO:0007669"/>
    <property type="project" value="UniProtKB-EC"/>
</dbReference>
<protein>
    <submittedName>
        <fullName evidence="2">N-methylhydantoinase B</fullName>
        <ecNumber evidence="2">3.5.2.14</ecNumber>
    </submittedName>
</protein>
<dbReference type="InterPro" id="IPR003692">
    <property type="entry name" value="Hydantoinase_B"/>
</dbReference>
<sequence>MQAPVPEHSRHARQASSSLDGIEIELIRSSLQSICEEMAEALVRSSHSPNIKERRDCSCCLYSRDGEMAVQAEHIPIHLGVMANALSHILQDFPAQDARPGDVFLVNDPYHGANHLPDFIVAGPLFAGGELVGFAASMAHHTDVGGMAPRSMPANATEIFHEGLRIPPVKLVDGGVLQSGVERIIRANSRLPEERQADLGAQVASVVVAQNRLDELSRKHSVGDLDFAISRIIELSQTAFRKRVEALPDRLWEGESLADFGGEGIPIRVTVRKRDGRLLVNFTGTGAQTLSPFNSCLANTLACVYMAVRITIAEGIAANAGMYRDIDVVIPEGSIVNPRFPCAISAATQVSYHTFDALMSALADIVPEKVLAGTGGGGVFSFGGVHPATHRLFAYGEALGGGSGASSVADGESGMIPPVANLHDTPVEVLETSLPVRIERYELVEGSAGAGRYRGGFGLRRAFRMLSPVRCSFQISMPANGPNGLYGGHRGKPTTATIDYADGQCQTVMRFTEASVPAEALVTIETAGGGGYGDPSLRPDSEGALDEVLGYGMRAQSEPLAALMEERS</sequence>
<dbReference type="EMBL" id="JBEPML010000028">
    <property type="protein sequence ID" value="MET3794706.1"/>
    <property type="molecule type" value="Genomic_DNA"/>
</dbReference>
<reference evidence="2 3" key="1">
    <citation type="submission" date="2024-06" db="EMBL/GenBank/DDBJ databases">
        <title>Genomic Encyclopedia of Type Strains, Phase IV (KMG-IV): sequencing the most valuable type-strain genomes for metagenomic binning, comparative biology and taxonomic classification.</title>
        <authorList>
            <person name="Goeker M."/>
        </authorList>
    </citation>
    <scope>NUCLEOTIDE SEQUENCE [LARGE SCALE GENOMIC DNA]</scope>
    <source>
        <strain evidence="2 3">DSM 27865</strain>
    </source>
</reference>
<accession>A0ABV2N7D0</accession>
<feature type="domain" description="Hydantoinase B/oxoprolinase" evidence="1">
    <location>
        <begin position="20"/>
        <end position="535"/>
    </location>
</feature>
<gene>
    <name evidence="2" type="ORF">ABID37_004946</name>
</gene>
<dbReference type="PANTHER" id="PTHR11365:SF23">
    <property type="entry name" value="HYPOTHETICAL 5-OXOPROLINASE (EUROFUNG)-RELATED"/>
    <property type="match status" value="1"/>
</dbReference>
<dbReference type="EC" id="3.5.2.14" evidence="2"/>
<evidence type="ECO:0000313" key="3">
    <source>
        <dbReference type="Proteomes" id="UP001549076"/>
    </source>
</evidence>
<proteinExistence type="predicted"/>
<dbReference type="Pfam" id="PF02538">
    <property type="entry name" value="Hydantoinase_B"/>
    <property type="match status" value="1"/>
</dbReference>
<organism evidence="2 3">
    <name type="scientific">Aquamicrobium terrae</name>
    <dbReference type="NCBI Taxonomy" id="1324945"/>
    <lineage>
        <taxon>Bacteria</taxon>
        <taxon>Pseudomonadati</taxon>
        <taxon>Pseudomonadota</taxon>
        <taxon>Alphaproteobacteria</taxon>
        <taxon>Hyphomicrobiales</taxon>
        <taxon>Phyllobacteriaceae</taxon>
        <taxon>Aquamicrobium</taxon>
    </lineage>
</organism>
<keyword evidence="2" id="KW-0378">Hydrolase</keyword>